<keyword evidence="6" id="KW-1185">Reference proteome</keyword>
<dbReference type="PANTHER" id="PTHR31775:SF45">
    <property type="entry name" value="REMORIN-RELATED"/>
    <property type="match status" value="1"/>
</dbReference>
<proteinExistence type="inferred from homology"/>
<dbReference type="PANTHER" id="PTHR31775">
    <property type="entry name" value="OS02G0117200 PROTEIN"/>
    <property type="match status" value="1"/>
</dbReference>
<evidence type="ECO:0000256" key="1">
    <source>
        <dbReference type="ARBA" id="ARBA00005711"/>
    </source>
</evidence>
<name>A0AAU9P459_9ASTR</name>
<evidence type="ECO:0000313" key="6">
    <source>
        <dbReference type="Proteomes" id="UP001157418"/>
    </source>
</evidence>
<sequence length="170" mass="19120">MVEENQEPMKDVASETESKWTSPPEPKSSSVATPPPKKTKPPHGGDKNVGLEVVVAEKRMALIKAWEENEKTKADNRAYTKKSAIGAWENTKKAMIEANLKQIEENIEIEKAKKREEMKNRMAGIHKEAEEKRAMVEAKRGQHIIKAEEAAAKFRATGTLPTKLFKCFGY</sequence>
<dbReference type="Pfam" id="PF03763">
    <property type="entry name" value="Remorin_C"/>
    <property type="match status" value="1"/>
</dbReference>
<gene>
    <name evidence="5" type="ORF">LVIROSA_LOCUS30654</name>
</gene>
<feature type="compositionally biased region" description="Basic and acidic residues" evidence="3">
    <location>
        <begin position="7"/>
        <end position="18"/>
    </location>
</feature>
<feature type="domain" description="Remorin C-terminal" evidence="4">
    <location>
        <begin position="58"/>
        <end position="163"/>
    </location>
</feature>
<reference evidence="5 6" key="1">
    <citation type="submission" date="2022-01" db="EMBL/GenBank/DDBJ databases">
        <authorList>
            <person name="Xiong W."/>
            <person name="Schranz E."/>
        </authorList>
    </citation>
    <scope>NUCLEOTIDE SEQUENCE [LARGE SCALE GENOMIC DNA]</scope>
</reference>
<feature type="region of interest" description="Disordered" evidence="3">
    <location>
        <begin position="1"/>
        <end position="50"/>
    </location>
</feature>
<evidence type="ECO:0000259" key="4">
    <source>
        <dbReference type="Pfam" id="PF03763"/>
    </source>
</evidence>
<dbReference type="AlphaFoldDB" id="A0AAU9P459"/>
<dbReference type="InterPro" id="IPR005516">
    <property type="entry name" value="Remorin_C"/>
</dbReference>
<comment type="caution">
    <text evidence="5">The sequence shown here is derived from an EMBL/GenBank/DDBJ whole genome shotgun (WGS) entry which is preliminary data.</text>
</comment>
<accession>A0AAU9P459</accession>
<evidence type="ECO:0000256" key="3">
    <source>
        <dbReference type="SAM" id="MobiDB-lite"/>
    </source>
</evidence>
<evidence type="ECO:0000313" key="5">
    <source>
        <dbReference type="EMBL" id="CAH1444849.1"/>
    </source>
</evidence>
<dbReference type="Proteomes" id="UP001157418">
    <property type="component" value="Unassembled WGS sequence"/>
</dbReference>
<dbReference type="EMBL" id="CAKMRJ010005523">
    <property type="protein sequence ID" value="CAH1444849.1"/>
    <property type="molecule type" value="Genomic_DNA"/>
</dbReference>
<keyword evidence="2" id="KW-0175">Coiled coil</keyword>
<protein>
    <recommendedName>
        <fullName evidence="4">Remorin C-terminal domain-containing protein</fullName>
    </recommendedName>
</protein>
<evidence type="ECO:0000256" key="2">
    <source>
        <dbReference type="SAM" id="Coils"/>
    </source>
</evidence>
<organism evidence="5 6">
    <name type="scientific">Lactuca virosa</name>
    <dbReference type="NCBI Taxonomy" id="75947"/>
    <lineage>
        <taxon>Eukaryota</taxon>
        <taxon>Viridiplantae</taxon>
        <taxon>Streptophyta</taxon>
        <taxon>Embryophyta</taxon>
        <taxon>Tracheophyta</taxon>
        <taxon>Spermatophyta</taxon>
        <taxon>Magnoliopsida</taxon>
        <taxon>eudicotyledons</taxon>
        <taxon>Gunneridae</taxon>
        <taxon>Pentapetalae</taxon>
        <taxon>asterids</taxon>
        <taxon>campanulids</taxon>
        <taxon>Asterales</taxon>
        <taxon>Asteraceae</taxon>
        <taxon>Cichorioideae</taxon>
        <taxon>Cichorieae</taxon>
        <taxon>Lactucinae</taxon>
        <taxon>Lactuca</taxon>
    </lineage>
</organism>
<comment type="similarity">
    <text evidence="1">Belongs to the remorin family.</text>
</comment>
<feature type="coiled-coil region" evidence="2">
    <location>
        <begin position="93"/>
        <end position="135"/>
    </location>
</feature>